<dbReference type="InterPro" id="IPR025753">
    <property type="entry name" value="AAA_N_dom"/>
</dbReference>
<keyword evidence="4" id="KW-0460">Magnesium</keyword>
<sequence length="477" mass="53794">MALQNMPSARSVLSVIAPLAASAVLLRSISSDFVPDELNTYVSSKLYKIFKYFSSEFTIVIEEFRGLSRNQVFEAADIYLSTKVTSSTTRVKLGMTEKEKNVAITVDKNEEVFDSFEDLQVKWKLISTEVKSSSHGGPGSHLRDLNATLRSEVRSYELSFHKKHRAKVVTAYLAHVLETSKAIKEETKAIKIRTAEYDNWDSEGTNLDHPMTFKNLALDSKLKNEIIEDLERFKNGKEFYRRTGRAWKRGYLLYGPPGTGKSSLVAAMANYLNFDIYDLDLTEVTNNSDLRRLLLSLSSRSILVIEDIDCSIKLQNRNSKDDPEVTKEDKVTLSGLLNFIDGLWSCCGEERIIIFTTNHVEKLDPALLRPGRMDMHILMSYCTFSAFKQLAFNYLGILQHPCFTQIEDLLQRADLTPAEIAGELMKSTDPEVSIHGLLSFLEHKVAEQSTTKTEAEACSVQKPLNGLGQQIECQSIL</sequence>
<comment type="cofactor">
    <cofactor evidence="1">
        <name>Mg(2+)</name>
        <dbReference type="ChEBI" id="CHEBI:18420"/>
    </cofactor>
</comment>
<dbReference type="SUPFAM" id="SSF52540">
    <property type="entry name" value="P-loop containing nucleoside triphosphate hydrolases"/>
    <property type="match status" value="1"/>
</dbReference>
<keyword evidence="9" id="KW-1185">Reference proteome</keyword>
<dbReference type="InterPro" id="IPR050747">
    <property type="entry name" value="Mitochondrial_chaperone_BCS1"/>
</dbReference>
<dbReference type="InterPro" id="IPR003960">
    <property type="entry name" value="ATPase_AAA_CS"/>
</dbReference>
<dbReference type="EMBL" id="CP093346">
    <property type="protein sequence ID" value="WOG95939.1"/>
    <property type="molecule type" value="Genomic_DNA"/>
</dbReference>
<dbReference type="GO" id="GO:0006950">
    <property type="term" value="P:response to stress"/>
    <property type="evidence" value="ECO:0007669"/>
    <property type="project" value="UniProtKB-ARBA"/>
</dbReference>
<evidence type="ECO:0000256" key="5">
    <source>
        <dbReference type="ARBA" id="ARBA00049360"/>
    </source>
</evidence>
<dbReference type="Proteomes" id="UP000077755">
    <property type="component" value="Chromosome 4"/>
</dbReference>
<dbReference type="KEGG" id="dcr:108218508"/>
<accession>A0AAF1AUZ7</accession>
<keyword evidence="3" id="KW-0378">Hydrolase</keyword>
<evidence type="ECO:0000259" key="7">
    <source>
        <dbReference type="SMART" id="SM00382"/>
    </source>
</evidence>
<dbReference type="SMART" id="SM00382">
    <property type="entry name" value="AAA"/>
    <property type="match status" value="1"/>
</dbReference>
<dbReference type="Gene3D" id="3.40.50.300">
    <property type="entry name" value="P-loop containing nucleotide triphosphate hydrolases"/>
    <property type="match status" value="1"/>
</dbReference>
<evidence type="ECO:0000256" key="6">
    <source>
        <dbReference type="RuleBase" id="RU003651"/>
    </source>
</evidence>
<reference evidence="8" key="2">
    <citation type="submission" date="2022-03" db="EMBL/GenBank/DDBJ databases">
        <title>Draft title - Genomic analysis of global carrot germplasm unveils the trajectory of domestication and the origin of high carotenoid orange carrot.</title>
        <authorList>
            <person name="Iorizzo M."/>
            <person name="Ellison S."/>
            <person name="Senalik D."/>
            <person name="Macko-Podgorni A."/>
            <person name="Grzebelus D."/>
            <person name="Bostan H."/>
            <person name="Rolling W."/>
            <person name="Curaba J."/>
            <person name="Simon P."/>
        </authorList>
    </citation>
    <scope>NUCLEOTIDE SEQUENCE</scope>
    <source>
        <tissue evidence="8">Leaf</tissue>
    </source>
</reference>
<dbReference type="CDD" id="cd19510">
    <property type="entry name" value="RecA-like_BCS1"/>
    <property type="match status" value="1"/>
</dbReference>
<dbReference type="Pfam" id="PF14363">
    <property type="entry name" value="AAA_assoc"/>
    <property type="match status" value="1"/>
</dbReference>
<dbReference type="PANTHER" id="PTHR23070">
    <property type="entry name" value="BCS1 AAA-TYPE ATPASE"/>
    <property type="match status" value="1"/>
</dbReference>
<evidence type="ECO:0000256" key="3">
    <source>
        <dbReference type="ARBA" id="ARBA00022801"/>
    </source>
</evidence>
<reference evidence="8" key="1">
    <citation type="journal article" date="2016" name="Nat. Genet.">
        <title>A high-quality carrot genome assembly provides new insights into carotenoid accumulation and asterid genome evolution.</title>
        <authorList>
            <person name="Iorizzo M."/>
            <person name="Ellison S."/>
            <person name="Senalik D."/>
            <person name="Zeng P."/>
            <person name="Satapoomin P."/>
            <person name="Huang J."/>
            <person name="Bowman M."/>
            <person name="Iovene M."/>
            <person name="Sanseverino W."/>
            <person name="Cavagnaro P."/>
            <person name="Yildiz M."/>
            <person name="Macko-Podgorni A."/>
            <person name="Moranska E."/>
            <person name="Grzebelus E."/>
            <person name="Grzebelus D."/>
            <person name="Ashrafi H."/>
            <person name="Zheng Z."/>
            <person name="Cheng S."/>
            <person name="Spooner D."/>
            <person name="Van Deynze A."/>
            <person name="Simon P."/>
        </authorList>
    </citation>
    <scope>NUCLEOTIDE SEQUENCE</scope>
    <source>
        <tissue evidence="8">Leaf</tissue>
    </source>
</reference>
<evidence type="ECO:0000313" key="8">
    <source>
        <dbReference type="EMBL" id="WOG95939.1"/>
    </source>
</evidence>
<evidence type="ECO:0000256" key="4">
    <source>
        <dbReference type="ARBA" id="ARBA00022842"/>
    </source>
</evidence>
<dbReference type="InterPro" id="IPR003593">
    <property type="entry name" value="AAA+_ATPase"/>
</dbReference>
<dbReference type="Pfam" id="PF00004">
    <property type="entry name" value="AAA"/>
    <property type="match status" value="1"/>
</dbReference>
<dbReference type="AlphaFoldDB" id="A0AAF1AUZ7"/>
<dbReference type="PROSITE" id="PS00674">
    <property type="entry name" value="AAA"/>
    <property type="match status" value="1"/>
</dbReference>
<keyword evidence="6" id="KW-0547">Nucleotide-binding</keyword>
<gene>
    <name evidence="8" type="ORF">DCAR_0415268</name>
</gene>
<comment type="similarity">
    <text evidence="2">Belongs to the AAA ATPase family. BCS1 subfamily.</text>
</comment>
<dbReference type="InterPro" id="IPR027417">
    <property type="entry name" value="P-loop_NTPase"/>
</dbReference>
<evidence type="ECO:0000256" key="2">
    <source>
        <dbReference type="ARBA" id="ARBA00007448"/>
    </source>
</evidence>
<dbReference type="GO" id="GO:0005524">
    <property type="term" value="F:ATP binding"/>
    <property type="evidence" value="ECO:0007669"/>
    <property type="project" value="UniProtKB-KW"/>
</dbReference>
<proteinExistence type="inferred from homology"/>
<name>A0AAF1AUZ7_DAUCS</name>
<evidence type="ECO:0000256" key="1">
    <source>
        <dbReference type="ARBA" id="ARBA00001946"/>
    </source>
</evidence>
<protein>
    <recommendedName>
        <fullName evidence="7">AAA+ ATPase domain-containing protein</fullName>
    </recommendedName>
</protein>
<evidence type="ECO:0000313" key="9">
    <source>
        <dbReference type="Proteomes" id="UP000077755"/>
    </source>
</evidence>
<dbReference type="InterPro" id="IPR058017">
    <property type="entry name" value="At3g28540-like_C"/>
</dbReference>
<organism evidence="8 9">
    <name type="scientific">Daucus carota subsp. sativus</name>
    <name type="common">Carrot</name>
    <dbReference type="NCBI Taxonomy" id="79200"/>
    <lineage>
        <taxon>Eukaryota</taxon>
        <taxon>Viridiplantae</taxon>
        <taxon>Streptophyta</taxon>
        <taxon>Embryophyta</taxon>
        <taxon>Tracheophyta</taxon>
        <taxon>Spermatophyta</taxon>
        <taxon>Magnoliopsida</taxon>
        <taxon>eudicotyledons</taxon>
        <taxon>Gunneridae</taxon>
        <taxon>Pentapetalae</taxon>
        <taxon>asterids</taxon>
        <taxon>campanulids</taxon>
        <taxon>Apiales</taxon>
        <taxon>Apiaceae</taxon>
        <taxon>Apioideae</taxon>
        <taxon>Scandiceae</taxon>
        <taxon>Daucinae</taxon>
        <taxon>Daucus</taxon>
        <taxon>Daucus sect. Daucus</taxon>
    </lineage>
</organism>
<feature type="domain" description="AAA+ ATPase" evidence="7">
    <location>
        <begin position="247"/>
        <end position="383"/>
    </location>
</feature>
<dbReference type="InterPro" id="IPR003959">
    <property type="entry name" value="ATPase_AAA_core"/>
</dbReference>
<dbReference type="GO" id="GO:0016887">
    <property type="term" value="F:ATP hydrolysis activity"/>
    <property type="evidence" value="ECO:0007669"/>
    <property type="project" value="InterPro"/>
</dbReference>
<dbReference type="Pfam" id="PF25568">
    <property type="entry name" value="AAA_lid_At3g28540"/>
    <property type="match status" value="1"/>
</dbReference>
<comment type="catalytic activity">
    <reaction evidence="5">
        <text>ATP + H2O = ADP + phosphate + H(+)</text>
        <dbReference type="Rhea" id="RHEA:13065"/>
        <dbReference type="ChEBI" id="CHEBI:15377"/>
        <dbReference type="ChEBI" id="CHEBI:15378"/>
        <dbReference type="ChEBI" id="CHEBI:30616"/>
        <dbReference type="ChEBI" id="CHEBI:43474"/>
        <dbReference type="ChEBI" id="CHEBI:456216"/>
    </reaction>
</comment>
<keyword evidence="6" id="KW-0067">ATP-binding</keyword>
<dbReference type="Gene3D" id="6.10.280.40">
    <property type="match status" value="1"/>
</dbReference>